<dbReference type="GO" id="GO:0016491">
    <property type="term" value="F:oxidoreductase activity"/>
    <property type="evidence" value="ECO:0007669"/>
    <property type="project" value="InterPro"/>
</dbReference>
<organism evidence="7 8">
    <name type="scientific">Chromobacterium violaceum (strain ATCC 12472 / DSM 30191 / JCM 1249 / CCUG 213 / NBRC 12614 / NCIMB 9131 / NCTC 9757 / MK)</name>
    <dbReference type="NCBI Taxonomy" id="243365"/>
    <lineage>
        <taxon>Bacteria</taxon>
        <taxon>Pseudomonadati</taxon>
        <taxon>Pseudomonadota</taxon>
        <taxon>Betaproteobacteria</taxon>
        <taxon>Neisseriales</taxon>
        <taxon>Chromobacteriaceae</taxon>
        <taxon>Chromobacterium</taxon>
    </lineage>
</organism>
<evidence type="ECO:0000256" key="5">
    <source>
        <dbReference type="SAM" id="Phobius"/>
    </source>
</evidence>
<dbReference type="EMBL" id="AE016825">
    <property type="protein sequence ID" value="AAQ60043.1"/>
    <property type="molecule type" value="Genomic_DNA"/>
</dbReference>
<evidence type="ECO:0000256" key="4">
    <source>
        <dbReference type="ARBA" id="ARBA00023136"/>
    </source>
</evidence>
<proteinExistence type="predicted"/>
<reference evidence="7 8" key="1">
    <citation type="journal article" date="2003" name="Proc. Natl. Acad. Sci. U.S.A.">
        <title>The complete genome sequence of Chromobacterium violaceum reveals remarkable and exploitable bacterial adaptability.</title>
        <authorList>
            <person name="Vasconcelos A.T.R."/>
            <person name="de Almeida D.F."/>
            <person name="Almeida F.C."/>
            <person name="de Almeida L.G.P."/>
            <person name="de Almeida R."/>
            <person name="Goncalves J.A.A."/>
            <person name="Andrade E.M."/>
            <person name="Antonio R.V."/>
            <person name="Araripe J."/>
            <person name="de Araujo M.F.F."/>
            <person name="Filho S.A."/>
            <person name="Azevedo V."/>
            <person name="Batista A.J."/>
            <person name="Bataus L.A.M."/>
            <person name="Batista J.S."/>
            <person name="Belo A."/>
            <person name="vander Berg C."/>
            <person name="Blamey J."/>
            <person name="Bogo M."/>
            <person name="Bonato S."/>
            <person name="Bordignon J."/>
            <person name="Brito C.A."/>
            <person name="Brocchi M."/>
            <person name="Burity H.A."/>
            <person name="Camargo A.A."/>
            <person name="Cardoso D.D.P."/>
            <person name="Carneiro N.P."/>
            <person name="Carraro D.M."/>
            <person name="Carvalho C.M.B."/>
            <person name="Cascardo J.C.M."/>
            <person name="Cavada B.S."/>
            <person name="Chueire L.M.O."/>
            <person name="Pasa T.B.C."/>
            <person name="Duran N."/>
            <person name="Fagundes N."/>
            <person name="Falcao C.L."/>
            <person name="Fantinatti F."/>
            <person name="Farias I.P."/>
            <person name="Felipe M.S.S."/>
            <person name="Ferrari L.P."/>
            <person name="Ferro J.A."/>
            <person name="Ferro M.I.T."/>
            <person name="Franco G.R."/>
            <person name="Freitas N.S.A."/>
            <person name="Furlan L.R."/>
            <person name="Gazzinelli R.T."/>
            <person name="Gomes E.A."/>
            <person name="Goncalves P.R."/>
            <person name="Grangeiro T.B."/>
            <person name="Grattapaglia D."/>
            <person name="Grisard E.C."/>
            <person name="Guimaraes C.T."/>
            <person name="Hanna E.S."/>
            <person name="Hungria M."/>
            <person name="Jardim S.N."/>
            <person name="Laurino J."/>
            <person name="Leoi L.C.T."/>
            <person name="Fassarella L."/>
            <person name="Lima A."/>
            <person name="Loureiro M.F."/>
            <person name="Lyra M.C.P."/>
            <person name="Macedo M."/>
            <person name="Madeira H.M.F."/>
            <person name="Manfio G.P."/>
            <person name="Maranhao A.Q."/>
            <person name="Martins W.S."/>
            <person name="di Mauro S.M.Z."/>
            <person name="de Medeiros S.R.B."/>
            <person name="Meissner R.D.V."/>
            <person name="Menck C.F.M."/>
            <person name="Moreira M.A.M."/>
            <person name="Nascimento F.F."/>
            <person name="Nicolas M.F."/>
            <person name="Oliveira J.G."/>
            <person name="Oliveira S.C."/>
            <person name="Paixao R.F.C."/>
            <person name="Parente J.A."/>
            <person name="Pedrosa F.O."/>
            <person name="Pena S.J.D."/>
            <person name="Perreira J.O."/>
            <person name="Perreira M."/>
            <person name="Pinto L.S.R.C."/>
            <person name="Pinto L.S."/>
            <person name="Porto J.I.R."/>
            <person name="Potrich D.P."/>
            <person name="Neto C.E.R."/>
            <person name="Reis A.M.M."/>
            <person name="Rigo L.U."/>
            <person name="Rondinelli E."/>
            <person name="dos Santos E.B.P."/>
            <person name="Santos F.R."/>
            <person name="Schneider M.P.C."/>
            <person name="Seuanez H.N."/>
            <person name="Silva A.M.R."/>
            <person name="da Silva A.L.C."/>
            <person name="Silva D.W."/>
            <person name="Silva R."/>
            <person name="Simoes I.C."/>
            <person name="Simon D."/>
            <person name="Soares C.M.A."/>
            <person name="Soares R.B.A."/>
            <person name="Souza E.M."/>
            <person name="Souza K.R.L."/>
            <person name="Souza R.C."/>
            <person name="Steffens M.B.R."/>
            <person name="Steindel M."/>
            <person name="Teixeira S.R."/>
            <person name="Urmenyi T."/>
            <person name="Vettore A."/>
            <person name="Wassem R."/>
            <person name="Zaha A."/>
            <person name="Simpson A.J.G."/>
        </authorList>
    </citation>
    <scope>NUCLEOTIDE SEQUENCE [LARGE SCALE GENOMIC DNA]</scope>
    <source>
        <strain evidence="8">ATCC 12472 / DSM 30191 / JCM 1249 / NBRC 12614 / NCIMB 9131 / NCTC 9757</strain>
    </source>
</reference>
<feature type="domain" description="Fatty acid hydroxylase" evidence="6">
    <location>
        <begin position="85"/>
        <end position="214"/>
    </location>
</feature>
<evidence type="ECO:0000256" key="3">
    <source>
        <dbReference type="ARBA" id="ARBA00022989"/>
    </source>
</evidence>
<evidence type="ECO:0000313" key="7">
    <source>
        <dbReference type="EMBL" id="AAQ60043.1"/>
    </source>
</evidence>
<feature type="transmembrane region" description="Helical" evidence="5">
    <location>
        <begin position="80"/>
        <end position="98"/>
    </location>
</feature>
<dbReference type="InterPro" id="IPR006694">
    <property type="entry name" value="Fatty_acid_hydroxylase"/>
</dbReference>
<evidence type="ECO:0000256" key="1">
    <source>
        <dbReference type="ARBA" id="ARBA00004370"/>
    </source>
</evidence>
<dbReference type="PANTHER" id="PTHR11863">
    <property type="entry name" value="STEROL DESATURASE"/>
    <property type="match status" value="1"/>
</dbReference>
<dbReference type="GO" id="GO:0016020">
    <property type="term" value="C:membrane"/>
    <property type="evidence" value="ECO:0007669"/>
    <property type="project" value="UniProtKB-SubCell"/>
</dbReference>
<keyword evidence="8" id="KW-1185">Reference proteome</keyword>
<dbReference type="GO" id="GO:0008610">
    <property type="term" value="P:lipid biosynthetic process"/>
    <property type="evidence" value="ECO:0007669"/>
    <property type="project" value="InterPro"/>
</dbReference>
<dbReference type="STRING" id="243365.CV_2371"/>
<dbReference type="eggNOG" id="COG3000">
    <property type="taxonomic scope" value="Bacteria"/>
</dbReference>
<dbReference type="AlphaFoldDB" id="Q7NVH2"/>
<comment type="subcellular location">
    <subcellularLocation>
        <location evidence="1">Membrane</location>
    </subcellularLocation>
</comment>
<keyword evidence="2 5" id="KW-0812">Transmembrane</keyword>
<keyword evidence="4 5" id="KW-0472">Membrane</keyword>
<dbReference type="Pfam" id="PF04116">
    <property type="entry name" value="FA_hydroxylase"/>
    <property type="match status" value="1"/>
</dbReference>
<feature type="transmembrane region" description="Helical" evidence="5">
    <location>
        <begin position="6"/>
        <end position="27"/>
    </location>
</feature>
<evidence type="ECO:0000259" key="6">
    <source>
        <dbReference type="Pfam" id="PF04116"/>
    </source>
</evidence>
<feature type="transmembrane region" description="Helical" evidence="5">
    <location>
        <begin position="39"/>
        <end position="60"/>
    </location>
</feature>
<feature type="transmembrane region" description="Helical" evidence="5">
    <location>
        <begin position="146"/>
        <end position="170"/>
    </location>
</feature>
<sequence length="248" mass="27331">MRLGGMELYAFPALAILFVGIFTREVIAPASKNRCDRRWLLLASALGGCTAAVTLALGGLFAAQIDSVALIPAARGWPDILVGAASFLLTSFAFYWWHRATHASDLLWRLFHQLHHSPGRVEALTAFYAHPLDSAAAVLISAFSSYLVLGASPVAAAWALFFTSGFDLFLHGDMKTPRWLGYFLQRPEMHTVHHAHGHHAQNYGLPLWDLLFGTWSNPEERVARLGFDADKADNIHAMLLCRDVHKGG</sequence>
<dbReference type="Proteomes" id="UP000001424">
    <property type="component" value="Chromosome"/>
</dbReference>
<name>Q7NVH2_CHRVO</name>
<dbReference type="HOGENOM" id="CLU_033631_3_1_4"/>
<gene>
    <name evidence="7" type="ordered locus">CV_2371</name>
</gene>
<dbReference type="InterPro" id="IPR050307">
    <property type="entry name" value="Sterol_Desaturase_Related"/>
</dbReference>
<keyword evidence="3 5" id="KW-1133">Transmembrane helix</keyword>
<evidence type="ECO:0000256" key="2">
    <source>
        <dbReference type="ARBA" id="ARBA00022692"/>
    </source>
</evidence>
<evidence type="ECO:0000313" key="8">
    <source>
        <dbReference type="Proteomes" id="UP000001424"/>
    </source>
</evidence>
<dbReference type="GO" id="GO:0005506">
    <property type="term" value="F:iron ion binding"/>
    <property type="evidence" value="ECO:0007669"/>
    <property type="project" value="InterPro"/>
</dbReference>
<dbReference type="KEGG" id="cvi:CV_2371"/>
<protein>
    <recommendedName>
        <fullName evidence="6">Fatty acid hydroxylase domain-containing protein</fullName>
    </recommendedName>
</protein>
<accession>Q7NVH2</accession>